<dbReference type="SUPFAM" id="SSF54593">
    <property type="entry name" value="Glyoxalase/Bleomycin resistance protein/Dihydroxybiphenyl dioxygenase"/>
    <property type="match status" value="1"/>
</dbReference>
<gene>
    <name evidence="2" type="ORF">HA482_21070</name>
</gene>
<protein>
    <submittedName>
        <fullName evidence="2">VOC family protein</fullName>
    </submittedName>
</protein>
<organism evidence="2 3">
    <name type="scientific">Bradyrhizobium campsiandrae</name>
    <dbReference type="NCBI Taxonomy" id="1729892"/>
    <lineage>
        <taxon>Bacteria</taxon>
        <taxon>Pseudomonadati</taxon>
        <taxon>Pseudomonadota</taxon>
        <taxon>Alphaproteobacteria</taxon>
        <taxon>Hyphomicrobiales</taxon>
        <taxon>Nitrobacteraceae</taxon>
        <taxon>Bradyrhizobium</taxon>
    </lineage>
</organism>
<dbReference type="EMBL" id="JAATTO010000029">
    <property type="protein sequence ID" value="MBC9980695.1"/>
    <property type="molecule type" value="Genomic_DNA"/>
</dbReference>
<evidence type="ECO:0000259" key="1">
    <source>
        <dbReference type="PROSITE" id="PS51819"/>
    </source>
</evidence>
<dbReference type="Proteomes" id="UP000639516">
    <property type="component" value="Unassembled WGS sequence"/>
</dbReference>
<dbReference type="InterPro" id="IPR037523">
    <property type="entry name" value="VOC_core"/>
</dbReference>
<feature type="domain" description="VOC" evidence="1">
    <location>
        <begin position="2"/>
        <end position="120"/>
    </location>
</feature>
<reference evidence="2 3" key="1">
    <citation type="journal article" date="2020" name="Arch. Microbiol.">
        <title>Bradyrhizobium campsiandrae sp. nov., a nitrogen-fixing bacterial strain isolated from a native leguminous tree from the Amazon adapted to flooded conditions.</title>
        <authorList>
            <person name="Cabral Michel D."/>
            <person name="Martins da Costa E."/>
            <person name="Azarias Guimaraes A."/>
            <person name="Soares de Carvalho T."/>
            <person name="Santos de Castro Caputo P."/>
            <person name="Willems A."/>
            <person name="de Souza Moreira F.M."/>
        </authorList>
    </citation>
    <scope>NUCLEOTIDE SEQUENCE [LARGE SCALE GENOMIC DNA]</scope>
    <source>
        <strain evidence="3">INPA 384B</strain>
    </source>
</reference>
<dbReference type="Gene3D" id="3.10.180.10">
    <property type="entry name" value="2,3-Dihydroxybiphenyl 1,2-Dioxygenase, domain 1"/>
    <property type="match status" value="1"/>
</dbReference>
<proteinExistence type="predicted"/>
<accession>A0ABR7U9N1</accession>
<evidence type="ECO:0000313" key="3">
    <source>
        <dbReference type="Proteomes" id="UP000639516"/>
    </source>
</evidence>
<sequence>MRFASTRLVTDDVPRLAGFYAVLLNADPRGSDDYVEFRPGGAVLAIVSRRSAEQMHGGSWRGAANGSAILEFEVVDVDAERRRVDGLVRDWLQQPKDMPWGNRSMLFRDPDGNPVNVFSAPATRVDAASAA</sequence>
<dbReference type="InterPro" id="IPR029068">
    <property type="entry name" value="Glyas_Bleomycin-R_OHBP_Dase"/>
</dbReference>
<dbReference type="Pfam" id="PF00903">
    <property type="entry name" value="Glyoxalase"/>
    <property type="match status" value="1"/>
</dbReference>
<dbReference type="InterPro" id="IPR004360">
    <property type="entry name" value="Glyas_Fos-R_dOase_dom"/>
</dbReference>
<comment type="caution">
    <text evidence="2">The sequence shown here is derived from an EMBL/GenBank/DDBJ whole genome shotgun (WGS) entry which is preliminary data.</text>
</comment>
<dbReference type="PROSITE" id="PS51819">
    <property type="entry name" value="VOC"/>
    <property type="match status" value="1"/>
</dbReference>
<evidence type="ECO:0000313" key="2">
    <source>
        <dbReference type="EMBL" id="MBC9980695.1"/>
    </source>
</evidence>
<name>A0ABR7U9N1_9BRAD</name>
<dbReference type="RefSeq" id="WP_188100318.1">
    <property type="nucleotide sequence ID" value="NZ_JAANIH010000016.1"/>
</dbReference>
<keyword evidence="3" id="KW-1185">Reference proteome</keyword>